<evidence type="ECO:0000313" key="3">
    <source>
        <dbReference type="Proteomes" id="UP000664169"/>
    </source>
</evidence>
<accession>A0A8H3FDD3</accession>
<dbReference type="EMBL" id="CAJPDQ010000015">
    <property type="protein sequence ID" value="CAF9919963.1"/>
    <property type="molecule type" value="Genomic_DNA"/>
</dbReference>
<protein>
    <submittedName>
        <fullName evidence="2">Uncharacterized protein</fullName>
    </submittedName>
</protein>
<evidence type="ECO:0000256" key="1">
    <source>
        <dbReference type="SAM" id="MobiDB-lite"/>
    </source>
</evidence>
<keyword evidence="3" id="KW-1185">Reference proteome</keyword>
<sequence>MPPSESRTRKARPPPINPQLELPPTLQIGKSTPKAHTAISSHFSDRTADEHSLLHPHRGSTTPSSSPRLHFNIRSAPTTPRVDLFKPLPAIKIESCCVPQRKPITPPAAPSPSPSPDFLQASSSPPPSLISSSPPTPSILPLSISISPSTPSPKYGDAIFHTLPEEAYPLITAVSRKPSGTQQPNFFPASESQQAMIEDHERPFWRAAIQPVIDPRSGMNYYTGSQREVKVVCV</sequence>
<evidence type="ECO:0000313" key="2">
    <source>
        <dbReference type="EMBL" id="CAF9919963.1"/>
    </source>
</evidence>
<dbReference type="Proteomes" id="UP000664169">
    <property type="component" value="Unassembled WGS sequence"/>
</dbReference>
<feature type="region of interest" description="Disordered" evidence="1">
    <location>
        <begin position="1"/>
        <end position="79"/>
    </location>
</feature>
<reference evidence="2" key="1">
    <citation type="submission" date="2021-03" db="EMBL/GenBank/DDBJ databases">
        <authorList>
            <person name="Tagirdzhanova G."/>
        </authorList>
    </citation>
    <scope>NUCLEOTIDE SEQUENCE</scope>
</reference>
<feature type="compositionally biased region" description="Pro residues" evidence="1">
    <location>
        <begin position="124"/>
        <end position="135"/>
    </location>
</feature>
<name>A0A8H3FDD3_9LECA</name>
<feature type="compositionally biased region" description="Pro residues" evidence="1">
    <location>
        <begin position="104"/>
        <end position="115"/>
    </location>
</feature>
<gene>
    <name evidence="2" type="ORF">GOMPHAMPRED_001941</name>
</gene>
<proteinExistence type="predicted"/>
<dbReference type="AlphaFoldDB" id="A0A8H3FDD3"/>
<feature type="region of interest" description="Disordered" evidence="1">
    <location>
        <begin position="102"/>
        <end position="135"/>
    </location>
</feature>
<feature type="compositionally biased region" description="Basic and acidic residues" evidence="1">
    <location>
        <begin position="43"/>
        <end position="53"/>
    </location>
</feature>
<comment type="caution">
    <text evidence="2">The sequence shown here is derived from an EMBL/GenBank/DDBJ whole genome shotgun (WGS) entry which is preliminary data.</text>
</comment>
<organism evidence="2 3">
    <name type="scientific">Gomphillus americanus</name>
    <dbReference type="NCBI Taxonomy" id="1940652"/>
    <lineage>
        <taxon>Eukaryota</taxon>
        <taxon>Fungi</taxon>
        <taxon>Dikarya</taxon>
        <taxon>Ascomycota</taxon>
        <taxon>Pezizomycotina</taxon>
        <taxon>Lecanoromycetes</taxon>
        <taxon>OSLEUM clade</taxon>
        <taxon>Ostropomycetidae</taxon>
        <taxon>Ostropales</taxon>
        <taxon>Graphidaceae</taxon>
        <taxon>Gomphilloideae</taxon>
        <taxon>Gomphillus</taxon>
    </lineage>
</organism>